<dbReference type="PROSITE" id="PS51071">
    <property type="entry name" value="HTH_RPIR"/>
    <property type="match status" value="1"/>
</dbReference>
<keyword evidence="1" id="KW-0805">Transcription regulation</keyword>
<dbReference type="PROSITE" id="PS51464">
    <property type="entry name" value="SIS"/>
    <property type="match status" value="1"/>
</dbReference>
<dbReference type="EMBL" id="SODD01000067">
    <property type="protein sequence ID" value="TDW08641.1"/>
    <property type="molecule type" value="Genomic_DNA"/>
</dbReference>
<dbReference type="GO" id="GO:0097367">
    <property type="term" value="F:carbohydrate derivative binding"/>
    <property type="evidence" value="ECO:0007669"/>
    <property type="project" value="InterPro"/>
</dbReference>
<dbReference type="PANTHER" id="PTHR30514">
    <property type="entry name" value="GLUCOKINASE"/>
    <property type="match status" value="1"/>
</dbReference>
<name>A0A4R7Z894_9FIRM</name>
<dbReference type="Pfam" id="PF01380">
    <property type="entry name" value="SIS"/>
    <property type="match status" value="1"/>
</dbReference>
<dbReference type="Proteomes" id="UP000294743">
    <property type="component" value="Unassembled WGS sequence"/>
</dbReference>
<organism evidence="6 7">
    <name type="scientific">Breznakia blatticola</name>
    <dbReference type="NCBI Taxonomy" id="1754012"/>
    <lineage>
        <taxon>Bacteria</taxon>
        <taxon>Bacillati</taxon>
        <taxon>Bacillota</taxon>
        <taxon>Erysipelotrichia</taxon>
        <taxon>Erysipelotrichales</taxon>
        <taxon>Erysipelotrichaceae</taxon>
        <taxon>Breznakia</taxon>
    </lineage>
</organism>
<keyword evidence="3" id="KW-0804">Transcription</keyword>
<dbReference type="GO" id="GO:0003677">
    <property type="term" value="F:DNA binding"/>
    <property type="evidence" value="ECO:0007669"/>
    <property type="project" value="UniProtKB-KW"/>
</dbReference>
<sequence>MIRLEELVRQKYEELNETDLYIWQYIYHHKRQCKKMSVLELAQVCNLSHTRILSFTKKLGLEGYSELKFRIKMELDDESKFDVAIIDQSIQELERTMYQLKDMDLHECLEKLDKANRIFVFATGTVQYNFAMELKREFAYRQKIIHVIEGDHELDTLLTYVDAQDFFIVASYQGNNSTMINLLKYLNRMHIPVLGVCRDGESYLEKHADYAITFTSSDFPTGYYDIEYSITGHFFLISNMLFLRYLEYKSKEERV</sequence>
<dbReference type="InterPro" id="IPR009057">
    <property type="entry name" value="Homeodomain-like_sf"/>
</dbReference>
<evidence type="ECO:0000313" key="7">
    <source>
        <dbReference type="Proteomes" id="UP000294743"/>
    </source>
</evidence>
<dbReference type="Gene3D" id="3.40.50.10490">
    <property type="entry name" value="Glucose-6-phosphate isomerase like protein, domain 1"/>
    <property type="match status" value="1"/>
</dbReference>
<dbReference type="PANTHER" id="PTHR30514:SF1">
    <property type="entry name" value="HTH-TYPE TRANSCRIPTIONAL REGULATOR HEXR-RELATED"/>
    <property type="match status" value="1"/>
</dbReference>
<dbReference type="CDD" id="cd05013">
    <property type="entry name" value="SIS_RpiR"/>
    <property type="match status" value="1"/>
</dbReference>
<dbReference type="InterPro" id="IPR001347">
    <property type="entry name" value="SIS_dom"/>
</dbReference>
<keyword evidence="7" id="KW-1185">Reference proteome</keyword>
<evidence type="ECO:0000256" key="1">
    <source>
        <dbReference type="ARBA" id="ARBA00023015"/>
    </source>
</evidence>
<evidence type="ECO:0000313" key="6">
    <source>
        <dbReference type="EMBL" id="TDW08641.1"/>
    </source>
</evidence>
<evidence type="ECO:0000256" key="3">
    <source>
        <dbReference type="ARBA" id="ARBA00023163"/>
    </source>
</evidence>
<dbReference type="GO" id="GO:0003700">
    <property type="term" value="F:DNA-binding transcription factor activity"/>
    <property type="evidence" value="ECO:0007669"/>
    <property type="project" value="InterPro"/>
</dbReference>
<proteinExistence type="predicted"/>
<dbReference type="AlphaFoldDB" id="A0A4R7Z894"/>
<dbReference type="SUPFAM" id="SSF46689">
    <property type="entry name" value="Homeodomain-like"/>
    <property type="match status" value="1"/>
</dbReference>
<dbReference type="InterPro" id="IPR036388">
    <property type="entry name" value="WH-like_DNA-bd_sf"/>
</dbReference>
<evidence type="ECO:0000259" key="5">
    <source>
        <dbReference type="PROSITE" id="PS51464"/>
    </source>
</evidence>
<gene>
    <name evidence="6" type="ORF">EDD63_1677</name>
</gene>
<accession>A0A4R7Z894</accession>
<evidence type="ECO:0000256" key="2">
    <source>
        <dbReference type="ARBA" id="ARBA00023125"/>
    </source>
</evidence>
<dbReference type="SUPFAM" id="SSF53697">
    <property type="entry name" value="SIS domain"/>
    <property type="match status" value="1"/>
</dbReference>
<dbReference type="GO" id="GO:1901135">
    <property type="term" value="P:carbohydrate derivative metabolic process"/>
    <property type="evidence" value="ECO:0007669"/>
    <property type="project" value="InterPro"/>
</dbReference>
<feature type="domain" description="SIS" evidence="5">
    <location>
        <begin position="108"/>
        <end position="251"/>
    </location>
</feature>
<protein>
    <submittedName>
        <fullName evidence="6">RpiR family transcriptional regulator</fullName>
    </submittedName>
</protein>
<dbReference type="InterPro" id="IPR046348">
    <property type="entry name" value="SIS_dom_sf"/>
</dbReference>
<comment type="caution">
    <text evidence="6">The sequence shown here is derived from an EMBL/GenBank/DDBJ whole genome shotgun (WGS) entry which is preliminary data.</text>
</comment>
<evidence type="ECO:0000259" key="4">
    <source>
        <dbReference type="PROSITE" id="PS51071"/>
    </source>
</evidence>
<dbReference type="InterPro" id="IPR000281">
    <property type="entry name" value="HTH_RpiR"/>
</dbReference>
<dbReference type="Pfam" id="PF01418">
    <property type="entry name" value="HTH_6"/>
    <property type="match status" value="1"/>
</dbReference>
<dbReference type="OrthoDB" id="2930at2"/>
<dbReference type="InterPro" id="IPR035472">
    <property type="entry name" value="RpiR-like_SIS"/>
</dbReference>
<dbReference type="RefSeq" id="WP_134171387.1">
    <property type="nucleotide sequence ID" value="NZ_SODD01000067.1"/>
</dbReference>
<feature type="domain" description="HTH rpiR-type" evidence="4">
    <location>
        <begin position="2"/>
        <end position="78"/>
    </location>
</feature>
<keyword evidence="2" id="KW-0238">DNA-binding</keyword>
<dbReference type="Gene3D" id="1.10.10.10">
    <property type="entry name" value="Winged helix-like DNA-binding domain superfamily/Winged helix DNA-binding domain"/>
    <property type="match status" value="1"/>
</dbReference>
<reference evidence="6 7" key="1">
    <citation type="submission" date="2019-03" db="EMBL/GenBank/DDBJ databases">
        <title>Genomic Encyclopedia of Type Strains, Phase IV (KMG-IV): sequencing the most valuable type-strain genomes for metagenomic binning, comparative biology and taxonomic classification.</title>
        <authorList>
            <person name="Goeker M."/>
        </authorList>
    </citation>
    <scope>NUCLEOTIDE SEQUENCE [LARGE SCALE GENOMIC DNA]</scope>
    <source>
        <strain evidence="6 7">DSM 28867</strain>
    </source>
</reference>
<dbReference type="InterPro" id="IPR047640">
    <property type="entry name" value="RpiR-like"/>
</dbReference>